<evidence type="ECO:0000313" key="3">
    <source>
        <dbReference type="Proteomes" id="UP000257144"/>
    </source>
</evidence>
<dbReference type="AlphaFoldDB" id="A0A3D8GMM7"/>
<dbReference type="InterPro" id="IPR031832">
    <property type="entry name" value="DUF4747"/>
</dbReference>
<sequence>MRSRTFFAAKINIHGNIFSQDLDELIFVHIPRVILESESKRIHSWNWSFTDIESINVENRNLITGNLTKSKHANQNVKVGKKTVKKKSEDELAHTAFFVYDISNEILVHESTGAISQFDFRRVFTDLLSRDPLVGEVKILPIPEPHKLRQELLSIEKITTVTFHLIHPNPGKREFDLYQSLIHDYGLKELDISMSNKEGFPVVEDKDKDGEADFKPAIESGISLVESGYGDVEFAGFDEVVVQGKKKKRITRKKKRFSSRRSVRNMKTEETDKPKLLSKIASFIMSVKDKKDVGEKY</sequence>
<accession>A0A3D8GMM7</accession>
<protein>
    <submittedName>
        <fullName evidence="2">Uncharacterized protein</fullName>
    </submittedName>
</protein>
<comment type="caution">
    <text evidence="2">The sequence shown here is derived from an EMBL/GenBank/DDBJ whole genome shotgun (WGS) entry which is preliminary data.</text>
</comment>
<dbReference type="OrthoDB" id="2966807at2"/>
<proteinExistence type="predicted"/>
<evidence type="ECO:0000313" key="2">
    <source>
        <dbReference type="EMBL" id="RDU35489.1"/>
    </source>
</evidence>
<feature type="compositionally biased region" description="Basic residues" evidence="1">
    <location>
        <begin position="252"/>
        <end position="264"/>
    </location>
</feature>
<organism evidence="2 3">
    <name type="scientific">Neobacillus piezotolerans</name>
    <dbReference type="NCBI Taxonomy" id="2259171"/>
    <lineage>
        <taxon>Bacteria</taxon>
        <taxon>Bacillati</taxon>
        <taxon>Bacillota</taxon>
        <taxon>Bacilli</taxon>
        <taxon>Bacillales</taxon>
        <taxon>Bacillaceae</taxon>
        <taxon>Neobacillus</taxon>
    </lineage>
</organism>
<reference evidence="2 3" key="1">
    <citation type="submission" date="2018-07" db="EMBL/GenBank/DDBJ databases">
        <title>Bacillus sp. YLB-04 draft genome sequence.</title>
        <authorList>
            <person name="Yu L."/>
            <person name="Tang X."/>
        </authorList>
    </citation>
    <scope>NUCLEOTIDE SEQUENCE [LARGE SCALE GENOMIC DNA]</scope>
    <source>
        <strain evidence="2 3">YLB-04</strain>
    </source>
</reference>
<keyword evidence="3" id="KW-1185">Reference proteome</keyword>
<dbReference type="RefSeq" id="WP_115453273.1">
    <property type="nucleotide sequence ID" value="NZ_QNQT01000009.1"/>
</dbReference>
<dbReference type="EMBL" id="QNQT01000009">
    <property type="protein sequence ID" value="RDU35489.1"/>
    <property type="molecule type" value="Genomic_DNA"/>
</dbReference>
<feature type="region of interest" description="Disordered" evidence="1">
    <location>
        <begin position="252"/>
        <end position="271"/>
    </location>
</feature>
<gene>
    <name evidence="2" type="ORF">DRW41_17260</name>
</gene>
<dbReference type="Pfam" id="PF15931">
    <property type="entry name" value="DUF4747"/>
    <property type="match status" value="1"/>
</dbReference>
<dbReference type="Proteomes" id="UP000257144">
    <property type="component" value="Unassembled WGS sequence"/>
</dbReference>
<evidence type="ECO:0000256" key="1">
    <source>
        <dbReference type="SAM" id="MobiDB-lite"/>
    </source>
</evidence>
<name>A0A3D8GMM7_9BACI</name>